<dbReference type="SUPFAM" id="SSF53756">
    <property type="entry name" value="UDP-Glycosyltransferase/glycogen phosphorylase"/>
    <property type="match status" value="1"/>
</dbReference>
<dbReference type="EMBL" id="UGPB01000001">
    <property type="protein sequence ID" value="STY28949.1"/>
    <property type="molecule type" value="Genomic_DNA"/>
</dbReference>
<dbReference type="PANTHER" id="PTHR45947:SF3">
    <property type="entry name" value="SULFOQUINOVOSYL TRANSFERASE SQD2"/>
    <property type="match status" value="1"/>
</dbReference>
<dbReference type="Pfam" id="PF13439">
    <property type="entry name" value="Glyco_transf_4"/>
    <property type="match status" value="1"/>
</dbReference>
<dbReference type="CDD" id="cd03823">
    <property type="entry name" value="GT4_ExpE7-like"/>
    <property type="match status" value="1"/>
</dbReference>
<protein>
    <submittedName>
        <fullName evidence="3">CapM protein, capsular polysaccharide biosynthesis</fullName>
        <ecNumber evidence="3">2.4.1.250</ecNumber>
    </submittedName>
</protein>
<dbReference type="Proteomes" id="UP000255297">
    <property type="component" value="Unassembled WGS sequence"/>
</dbReference>
<proteinExistence type="predicted"/>
<keyword evidence="3" id="KW-0808">Transferase</keyword>
<dbReference type="EC" id="2.4.1.250" evidence="3"/>
<feature type="domain" description="Glycosyl transferase family 1" evidence="1">
    <location>
        <begin position="259"/>
        <end position="419"/>
    </location>
</feature>
<evidence type="ECO:0000313" key="4">
    <source>
        <dbReference type="Proteomes" id="UP000255297"/>
    </source>
</evidence>
<dbReference type="PANTHER" id="PTHR45947">
    <property type="entry name" value="SULFOQUINOVOSYL TRANSFERASE SQD2"/>
    <property type="match status" value="1"/>
</dbReference>
<dbReference type="STRING" id="1122170.GCA_000701265_01893"/>
<evidence type="ECO:0000259" key="1">
    <source>
        <dbReference type="Pfam" id="PF00534"/>
    </source>
</evidence>
<keyword evidence="3" id="KW-0328">Glycosyltransferase</keyword>
<dbReference type="Pfam" id="PF00534">
    <property type="entry name" value="Glycos_transf_1"/>
    <property type="match status" value="1"/>
</dbReference>
<dbReference type="GO" id="GO:0102710">
    <property type="term" value="F:D-inositol-3-phosphate glycosyltransferase activity"/>
    <property type="evidence" value="ECO:0007669"/>
    <property type="project" value="UniProtKB-EC"/>
</dbReference>
<keyword evidence="4" id="KW-1185">Reference proteome</keyword>
<organism evidence="3 4">
    <name type="scientific">Legionella wadsworthii</name>
    <dbReference type="NCBI Taxonomy" id="28088"/>
    <lineage>
        <taxon>Bacteria</taxon>
        <taxon>Pseudomonadati</taxon>
        <taxon>Pseudomonadota</taxon>
        <taxon>Gammaproteobacteria</taxon>
        <taxon>Legionellales</taxon>
        <taxon>Legionellaceae</taxon>
        <taxon>Legionella</taxon>
    </lineage>
</organism>
<evidence type="ECO:0000259" key="2">
    <source>
        <dbReference type="Pfam" id="PF13439"/>
    </source>
</evidence>
<feature type="domain" description="Glycosyltransferase subfamily 4-like N-terminal" evidence="2">
    <location>
        <begin position="17"/>
        <end position="128"/>
    </location>
</feature>
<dbReference type="InterPro" id="IPR050194">
    <property type="entry name" value="Glycosyltransferase_grp1"/>
</dbReference>
<reference evidence="3 4" key="1">
    <citation type="submission" date="2018-06" db="EMBL/GenBank/DDBJ databases">
        <authorList>
            <consortium name="Pathogen Informatics"/>
            <person name="Doyle S."/>
        </authorList>
    </citation>
    <scope>NUCLEOTIDE SEQUENCE [LARGE SCALE GENOMIC DNA]</scope>
    <source>
        <strain evidence="3 4">NCTC11532</strain>
    </source>
</reference>
<gene>
    <name evidence="3" type="primary">capM_2</name>
    <name evidence="3" type="ORF">NCTC11532_01126</name>
</gene>
<dbReference type="RefSeq" id="WP_031567429.1">
    <property type="nucleotide sequence ID" value="NZ_CAAAIS010000008.1"/>
</dbReference>
<dbReference type="OrthoDB" id="9062832at2"/>
<evidence type="ECO:0000313" key="3">
    <source>
        <dbReference type="EMBL" id="STY28949.1"/>
    </source>
</evidence>
<dbReference type="AlphaFoldDB" id="A0A378LSY6"/>
<name>A0A378LSY6_9GAMM</name>
<dbReference type="InterPro" id="IPR001296">
    <property type="entry name" value="Glyco_trans_1"/>
</dbReference>
<accession>A0A378LSY6</accession>
<sequence length="445" mass="50630">MKIVFFVHCFFPNHFYGTETYTLELAKNYKIMGFDVHVVSGIFTGEAAAPETISHYTFQDIPVTIIDKNKLPNSRVKDTYYQVEMRPILEQVLKTIKPDIVHVTHLINHTAALLEVTSELGIPTFATFTDFYGFCFNNKLEASNGSLCSGPSRSRNNCIACYIKDANYIESDNKLLQWLIKKGQFPRAAQLSNLLRKHPNLRHGSFDGLIEDLIRRPDTLLSLYSTYKTVIAPTQFLYSAYKNNGFLNPMQKISFGVDINRNSKSEKEKDTKPIFGYIGQIAPHKGVDILINAFCRLPRGSAELRIYGPKDQDAEYMETLFTKAKGHNIHFLGVFEKNKMEEIFNHLDLCIIPSRWYENSPLVLLNSLATHTPVVVSDVAGMTEFVDVGTNGYVFERGSVDDLERVLKKIIKNKDNLKELSLKTNYFNTTKAMAEKTIEVYDAIL</sequence>
<dbReference type="Gene3D" id="3.40.50.2000">
    <property type="entry name" value="Glycogen Phosphorylase B"/>
    <property type="match status" value="3"/>
</dbReference>
<dbReference type="InterPro" id="IPR028098">
    <property type="entry name" value="Glyco_trans_4-like_N"/>
</dbReference>